<dbReference type="EMBL" id="UGAK01000003">
    <property type="protein sequence ID" value="STF92331.1"/>
    <property type="molecule type" value="Genomic_DNA"/>
</dbReference>
<organism evidence="1 3">
    <name type="scientific">Escherichia coli</name>
    <dbReference type="NCBI Taxonomy" id="562"/>
    <lineage>
        <taxon>Bacteria</taxon>
        <taxon>Pseudomonadati</taxon>
        <taxon>Pseudomonadota</taxon>
        <taxon>Gammaproteobacteria</taxon>
        <taxon>Enterobacterales</taxon>
        <taxon>Enterobacteriaceae</taxon>
        <taxon>Escherichia</taxon>
    </lineage>
</organism>
<reference evidence="3 4" key="1">
    <citation type="submission" date="2018-06" db="EMBL/GenBank/DDBJ databases">
        <authorList>
            <consortium name="Pathogen Informatics"/>
            <person name="Doyle S."/>
        </authorList>
    </citation>
    <scope>NUCLEOTIDE SEQUENCE [LARGE SCALE GENOMIC DNA]</scope>
    <source>
        <strain evidence="1 3">NCTC7927</strain>
        <strain evidence="2 4">NCTC8333</strain>
    </source>
</reference>
<evidence type="ECO:0000313" key="2">
    <source>
        <dbReference type="EMBL" id="STM22103.1"/>
    </source>
</evidence>
<protein>
    <submittedName>
        <fullName evidence="1">Uncharacterized protein</fullName>
    </submittedName>
</protein>
<dbReference type="Proteomes" id="UP000254043">
    <property type="component" value="Unassembled WGS sequence"/>
</dbReference>
<dbReference type="AlphaFoldDB" id="A0A1Q6AFH8"/>
<dbReference type="EMBL" id="UGFE01000002">
    <property type="protein sequence ID" value="STM22103.1"/>
    <property type="molecule type" value="Genomic_DNA"/>
</dbReference>
<accession>A0A1Q6AFH8</accession>
<name>A0A1Q6AFH8_ECOLX</name>
<gene>
    <name evidence="1" type="ORF">NCTC7927_01014</name>
    <name evidence="2" type="ORF">NCTC8333_00964</name>
</gene>
<sequence length="322" mass="37441">MKCYLNELSLSGQFNSPELFIEHLKKILSIKDKYSNFFKNFYCPRGLPEAKVSGESSFRDAVVATRDKNFVRKVILWLDRHGPFVDSENIDPEHPFIHEMNGMDITGTSLATVTELTHFRDTVSVYSFDASEPDFSYSPLIMQYYYNDIINSVEVENIWDVNDLEKIAEKYEQESFVYPDSWDGFLKYVTEKFPFVRFSTNAIEILNKQQFNNVACERGIFLTSILNEFVESRNADGTYSERTNVILKNYFSGSRALFTDESSTNKDVFKSDMTFTIDGTKVLCSWHGKISFRVFRMHFNYPIKNSDKVIDVVYFGPKLTKH</sequence>
<evidence type="ECO:0000313" key="1">
    <source>
        <dbReference type="EMBL" id="STF92331.1"/>
    </source>
</evidence>
<evidence type="ECO:0000313" key="4">
    <source>
        <dbReference type="Proteomes" id="UP000254718"/>
    </source>
</evidence>
<proteinExistence type="predicted"/>
<evidence type="ECO:0000313" key="3">
    <source>
        <dbReference type="Proteomes" id="UP000254043"/>
    </source>
</evidence>
<dbReference type="Proteomes" id="UP000254718">
    <property type="component" value="Unassembled WGS sequence"/>
</dbReference>